<comment type="caution">
    <text evidence="2">The sequence shown here is derived from an EMBL/GenBank/DDBJ whole genome shotgun (WGS) entry which is preliminary data.</text>
</comment>
<accession>A0A0V1AJM8</accession>
<evidence type="ECO:0000313" key="2">
    <source>
        <dbReference type="EMBL" id="KRY24419.1"/>
    </source>
</evidence>
<keyword evidence="3" id="KW-1185">Reference proteome</keyword>
<dbReference type="AlphaFoldDB" id="A0A0V1AJM8"/>
<name>A0A0V1AJM8_TRIBR</name>
<feature type="compositionally biased region" description="Polar residues" evidence="1">
    <location>
        <begin position="15"/>
        <end position="37"/>
    </location>
</feature>
<proteinExistence type="predicted"/>
<reference evidence="2 3" key="1">
    <citation type="submission" date="2015-01" db="EMBL/GenBank/DDBJ databases">
        <title>Evolution of Trichinella species and genotypes.</title>
        <authorList>
            <person name="Korhonen P.K."/>
            <person name="Edoardo P."/>
            <person name="Giuseppe L.R."/>
            <person name="Gasser R.B."/>
        </authorList>
    </citation>
    <scope>NUCLEOTIDE SEQUENCE [LARGE SCALE GENOMIC DNA]</scope>
    <source>
        <strain evidence="2">ISS120</strain>
    </source>
</reference>
<evidence type="ECO:0000256" key="1">
    <source>
        <dbReference type="SAM" id="MobiDB-lite"/>
    </source>
</evidence>
<organism evidence="2 3">
    <name type="scientific">Trichinella britovi</name>
    <name type="common">Parasitic roundworm</name>
    <dbReference type="NCBI Taxonomy" id="45882"/>
    <lineage>
        <taxon>Eukaryota</taxon>
        <taxon>Metazoa</taxon>
        <taxon>Ecdysozoa</taxon>
        <taxon>Nematoda</taxon>
        <taxon>Enoplea</taxon>
        <taxon>Dorylaimia</taxon>
        <taxon>Trichinellida</taxon>
        <taxon>Trichinellidae</taxon>
        <taxon>Trichinella</taxon>
    </lineage>
</organism>
<dbReference type="EMBL" id="JYDI01003100">
    <property type="protein sequence ID" value="KRY24419.1"/>
    <property type="molecule type" value="Genomic_DNA"/>
</dbReference>
<evidence type="ECO:0000313" key="3">
    <source>
        <dbReference type="Proteomes" id="UP000054653"/>
    </source>
</evidence>
<feature type="compositionally biased region" description="Basic and acidic residues" evidence="1">
    <location>
        <begin position="1"/>
        <end position="14"/>
    </location>
</feature>
<sequence>MKVGKEKLPEDRSILSHSLTTTPDGVKSTSSRIGMKS</sequence>
<dbReference type="Proteomes" id="UP000054653">
    <property type="component" value="Unassembled WGS sequence"/>
</dbReference>
<protein>
    <submittedName>
        <fullName evidence="2">Uncharacterized protein</fullName>
    </submittedName>
</protein>
<gene>
    <name evidence="2" type="ORF">T03_10832</name>
</gene>
<feature type="region of interest" description="Disordered" evidence="1">
    <location>
        <begin position="1"/>
        <end position="37"/>
    </location>
</feature>